<evidence type="ECO:0000313" key="3">
    <source>
        <dbReference type="Proteomes" id="UP001474120"/>
    </source>
</evidence>
<protein>
    <submittedName>
        <fullName evidence="2">Uncharacterized protein</fullName>
    </submittedName>
</protein>
<evidence type="ECO:0000313" key="2">
    <source>
        <dbReference type="EMBL" id="MEL4455161.1"/>
    </source>
</evidence>
<keyword evidence="1" id="KW-0472">Membrane</keyword>
<proteinExistence type="predicted"/>
<comment type="caution">
    <text evidence="2">The sequence shown here is derived from an EMBL/GenBank/DDBJ whole genome shotgun (WGS) entry which is preliminary data.</text>
</comment>
<dbReference type="EMBL" id="JBCDNA010000001">
    <property type="protein sequence ID" value="MEL4455161.1"/>
    <property type="molecule type" value="Genomic_DNA"/>
</dbReference>
<keyword evidence="3" id="KW-1185">Reference proteome</keyword>
<dbReference type="Proteomes" id="UP001474120">
    <property type="component" value="Unassembled WGS sequence"/>
</dbReference>
<feature type="transmembrane region" description="Helical" evidence="1">
    <location>
        <begin position="124"/>
        <end position="142"/>
    </location>
</feature>
<feature type="transmembrane region" description="Helical" evidence="1">
    <location>
        <begin position="37"/>
        <end position="58"/>
    </location>
</feature>
<feature type="transmembrane region" description="Helical" evidence="1">
    <location>
        <begin position="78"/>
        <end position="96"/>
    </location>
</feature>
<sequence>MENLDSLKDLWKNQGESKIRYSQDDIHKMVQQKSSSIVKWILIISLLEFILPNLIFLFTDFESTKIFYQEYGLSNTMIIYSAVHIVVIIAFIYVFYKNYRNISAESTVKILLENIIKTRRTVKYYIYYNLTIMGIIGLHMFYSVYNSLSFQQNLEAGTSMLMIWVISIVLLCLALLIFWLFYKILYGFFLRKLKRNYAALSNHDDL</sequence>
<dbReference type="RefSeq" id="WP_342158944.1">
    <property type="nucleotide sequence ID" value="NZ_JBCDNA010000001.1"/>
</dbReference>
<organism evidence="2 3">
    <name type="scientific">Lutimonas vermicola</name>
    <dbReference type="NCBI Taxonomy" id="414288"/>
    <lineage>
        <taxon>Bacteria</taxon>
        <taxon>Pseudomonadati</taxon>
        <taxon>Bacteroidota</taxon>
        <taxon>Flavobacteriia</taxon>
        <taxon>Flavobacteriales</taxon>
        <taxon>Flavobacteriaceae</taxon>
        <taxon>Lutimonas</taxon>
    </lineage>
</organism>
<accession>A0ABU9KY96</accession>
<keyword evidence="1" id="KW-0812">Transmembrane</keyword>
<reference evidence="2 3" key="1">
    <citation type="submission" date="2024-04" db="EMBL/GenBank/DDBJ databases">
        <title>whole genome sequencing of Lutimonas vermicola strain IMCC1616.</title>
        <authorList>
            <person name="Bae S.S."/>
        </authorList>
    </citation>
    <scope>NUCLEOTIDE SEQUENCE [LARGE SCALE GENOMIC DNA]</scope>
    <source>
        <strain evidence="2 3">IMCC1616</strain>
    </source>
</reference>
<name>A0ABU9KY96_9FLAO</name>
<feature type="transmembrane region" description="Helical" evidence="1">
    <location>
        <begin position="162"/>
        <end position="185"/>
    </location>
</feature>
<keyword evidence="1" id="KW-1133">Transmembrane helix</keyword>
<evidence type="ECO:0000256" key="1">
    <source>
        <dbReference type="SAM" id="Phobius"/>
    </source>
</evidence>
<gene>
    <name evidence="2" type="ORF">AABB81_04590</name>
</gene>